<feature type="region of interest" description="Disordered" evidence="2">
    <location>
        <begin position="127"/>
        <end position="173"/>
    </location>
</feature>
<dbReference type="SMART" id="SM00105">
    <property type="entry name" value="ArfGap"/>
    <property type="match status" value="1"/>
</dbReference>
<dbReference type="GO" id="GO:0005096">
    <property type="term" value="F:GTPase activator activity"/>
    <property type="evidence" value="ECO:0007669"/>
    <property type="project" value="InterPro"/>
</dbReference>
<proteinExistence type="predicted"/>
<accession>A0A9N9A9C9</accession>
<feature type="compositionally biased region" description="Low complexity" evidence="2">
    <location>
        <begin position="278"/>
        <end position="297"/>
    </location>
</feature>
<keyword evidence="1" id="KW-0479">Metal-binding</keyword>
<dbReference type="PANTHER" id="PTHR46085">
    <property type="entry name" value="ARFGAP/RECO-RELATED"/>
    <property type="match status" value="1"/>
</dbReference>
<keyword evidence="1" id="KW-0863">Zinc-finger</keyword>
<keyword evidence="1" id="KW-0862">Zinc</keyword>
<dbReference type="CDD" id="cd08838">
    <property type="entry name" value="ArfGap_AGFG"/>
    <property type="match status" value="1"/>
</dbReference>
<comment type="caution">
    <text evidence="4">The sequence shown here is derived from an EMBL/GenBank/DDBJ whole genome shotgun (WGS) entry which is preliminary data.</text>
</comment>
<name>A0A9N9A9C9_9GLOM</name>
<reference evidence="4" key="1">
    <citation type="submission" date="2021-06" db="EMBL/GenBank/DDBJ databases">
        <authorList>
            <person name="Kallberg Y."/>
            <person name="Tangrot J."/>
            <person name="Rosling A."/>
        </authorList>
    </citation>
    <scope>NUCLEOTIDE SEQUENCE</scope>
    <source>
        <strain evidence="4">BR232B</strain>
    </source>
</reference>
<evidence type="ECO:0000313" key="5">
    <source>
        <dbReference type="Proteomes" id="UP000789739"/>
    </source>
</evidence>
<evidence type="ECO:0000256" key="1">
    <source>
        <dbReference type="PROSITE-ProRule" id="PRU00288"/>
    </source>
</evidence>
<dbReference type="InterPro" id="IPR037278">
    <property type="entry name" value="ARFGAP/RecO"/>
</dbReference>
<dbReference type="Proteomes" id="UP000789739">
    <property type="component" value="Unassembled WGS sequence"/>
</dbReference>
<dbReference type="AlphaFoldDB" id="A0A9N9A9C9"/>
<dbReference type="EMBL" id="CAJVPI010000357">
    <property type="protein sequence ID" value="CAG8524499.1"/>
    <property type="molecule type" value="Genomic_DNA"/>
</dbReference>
<feature type="domain" description="Arf-GAP" evidence="3">
    <location>
        <begin position="9"/>
        <end position="89"/>
    </location>
</feature>
<gene>
    <name evidence="4" type="ORF">PBRASI_LOCUS3800</name>
</gene>
<dbReference type="InterPro" id="IPR001164">
    <property type="entry name" value="ArfGAP_dom"/>
</dbReference>
<dbReference type="PROSITE" id="PS50115">
    <property type="entry name" value="ARFGAP"/>
    <property type="match status" value="1"/>
</dbReference>
<evidence type="ECO:0000313" key="4">
    <source>
        <dbReference type="EMBL" id="CAG8524499.1"/>
    </source>
</evidence>
<evidence type="ECO:0000259" key="3">
    <source>
        <dbReference type="PROSITE" id="PS50115"/>
    </source>
</evidence>
<feature type="compositionally biased region" description="Polar residues" evidence="2">
    <location>
        <begin position="298"/>
        <end position="307"/>
    </location>
</feature>
<sequence>MTQSKKQEERHLRIIRELLKRPENKKCFDCPAKGPVYVNLLNSSFICARCSGLHRNLSHRVKSISASTFTSAEIDALKRGGNAKAAEIWLAKYTTADFPEPAVDDVDDGQKVISKDSFDKGSIVINPPALSHRSSSLSSSSTLSRQSSAADVRVSERSVSSGGEKTQKSTNPYDALYNNNSTIFDVFQSASMQKANDRVVDNGFDVFQSAPTQSLRDTSPPSLDNLFNSFQSAQPPALQRTASDDIFTNFQSASTNPIQRSMSNDIFDTFQSASTTSLQRHASSSSSSSNNNTFSSSQPVQTTSLQRSMSSDLFTSFQQAPESSILGNGSSTNVFNTLQPASNLTHQQPALSAGITNSNTFATRQQPPYQSTQHQDTKYQSTLTGINFTSSSNNMNNTDPFSPFEIFQRQKTEISAGQASNLPSIPQQQTSTNYQTSVNPFTSTPVNGASMQQSSHFSGISSAYGSHNPFPLTSNSVNVNGSLNNLQHAGSKISFDAAFEDLDPLNNNKKGFVGSEVNGGTRNLW</sequence>
<dbReference type="InterPro" id="IPR044820">
    <property type="entry name" value="AGD14-like"/>
</dbReference>
<dbReference type="PRINTS" id="PR00405">
    <property type="entry name" value="REVINTRACTNG"/>
</dbReference>
<feature type="compositionally biased region" description="Low complexity" evidence="2">
    <location>
        <begin position="130"/>
        <end position="164"/>
    </location>
</feature>
<protein>
    <submittedName>
        <fullName evidence="4">8746_t:CDS:1</fullName>
    </submittedName>
</protein>
<dbReference type="OrthoDB" id="6036at2759"/>
<dbReference type="Gene3D" id="1.10.220.150">
    <property type="entry name" value="Arf GTPase activating protein"/>
    <property type="match status" value="1"/>
</dbReference>
<feature type="region of interest" description="Disordered" evidence="2">
    <location>
        <begin position="278"/>
        <end position="307"/>
    </location>
</feature>
<dbReference type="GO" id="GO:0008270">
    <property type="term" value="F:zinc ion binding"/>
    <property type="evidence" value="ECO:0007669"/>
    <property type="project" value="UniProtKB-KW"/>
</dbReference>
<evidence type="ECO:0000256" key="2">
    <source>
        <dbReference type="SAM" id="MobiDB-lite"/>
    </source>
</evidence>
<organism evidence="4 5">
    <name type="scientific">Paraglomus brasilianum</name>
    <dbReference type="NCBI Taxonomy" id="144538"/>
    <lineage>
        <taxon>Eukaryota</taxon>
        <taxon>Fungi</taxon>
        <taxon>Fungi incertae sedis</taxon>
        <taxon>Mucoromycota</taxon>
        <taxon>Glomeromycotina</taxon>
        <taxon>Glomeromycetes</taxon>
        <taxon>Paraglomerales</taxon>
        <taxon>Paraglomeraceae</taxon>
        <taxon>Paraglomus</taxon>
    </lineage>
</organism>
<dbReference type="PANTHER" id="PTHR46085:SF3">
    <property type="entry name" value="ARF GTPASE ACTIVATING PROTEIN"/>
    <property type="match status" value="1"/>
</dbReference>
<dbReference type="SUPFAM" id="SSF57863">
    <property type="entry name" value="ArfGap/RecO-like zinc finger"/>
    <property type="match status" value="1"/>
</dbReference>
<dbReference type="InterPro" id="IPR038508">
    <property type="entry name" value="ArfGAP_dom_sf"/>
</dbReference>
<keyword evidence="5" id="KW-1185">Reference proteome</keyword>
<dbReference type="Pfam" id="PF01412">
    <property type="entry name" value="ArfGap"/>
    <property type="match status" value="1"/>
</dbReference>